<evidence type="ECO:0000256" key="2">
    <source>
        <dbReference type="SAM" id="Phobius"/>
    </source>
</evidence>
<accession>A0ABU7RSH2</accession>
<evidence type="ECO:0000313" key="4">
    <source>
        <dbReference type="EMBL" id="MEE6259458.1"/>
    </source>
</evidence>
<gene>
    <name evidence="4" type="ORF">V1633_13280</name>
</gene>
<proteinExistence type="predicted"/>
<evidence type="ECO:0000256" key="1">
    <source>
        <dbReference type="SAM" id="MobiDB-lite"/>
    </source>
</evidence>
<reference evidence="4 5" key="1">
    <citation type="submission" date="2024-01" db="EMBL/GenBank/DDBJ databases">
        <title>Genome insights into Plantactinospora sonchi sp. nov.</title>
        <authorList>
            <person name="Wang L."/>
        </authorList>
    </citation>
    <scope>NUCLEOTIDE SEQUENCE [LARGE SCALE GENOMIC DNA]</scope>
    <source>
        <strain evidence="4 5">NEAU-QY2</strain>
    </source>
</reference>
<dbReference type="Proteomes" id="UP001332243">
    <property type="component" value="Unassembled WGS sequence"/>
</dbReference>
<keyword evidence="2" id="KW-0472">Membrane</keyword>
<keyword evidence="2" id="KW-1133">Transmembrane helix</keyword>
<name>A0ABU7RSH2_9ACTN</name>
<feature type="compositionally biased region" description="Polar residues" evidence="1">
    <location>
        <begin position="1"/>
        <end position="17"/>
    </location>
</feature>
<dbReference type="InterPro" id="IPR025241">
    <property type="entry name" value="DUF4190"/>
</dbReference>
<dbReference type="Pfam" id="PF13828">
    <property type="entry name" value="DUF4190"/>
    <property type="match status" value="1"/>
</dbReference>
<organism evidence="4 5">
    <name type="scientific">Plantactinospora sonchi</name>
    <dbReference type="NCBI Taxonomy" id="1544735"/>
    <lineage>
        <taxon>Bacteria</taxon>
        <taxon>Bacillati</taxon>
        <taxon>Actinomycetota</taxon>
        <taxon>Actinomycetes</taxon>
        <taxon>Micromonosporales</taxon>
        <taxon>Micromonosporaceae</taxon>
        <taxon>Plantactinospora</taxon>
    </lineage>
</organism>
<protein>
    <submittedName>
        <fullName evidence="4">DUF4190 domain-containing protein</fullName>
    </submittedName>
</protein>
<evidence type="ECO:0000313" key="5">
    <source>
        <dbReference type="Proteomes" id="UP001332243"/>
    </source>
</evidence>
<dbReference type="RefSeq" id="WP_331214581.1">
    <property type="nucleotide sequence ID" value="NZ_JAZGQK010000011.1"/>
</dbReference>
<feature type="region of interest" description="Disordered" evidence="1">
    <location>
        <begin position="1"/>
        <end position="56"/>
    </location>
</feature>
<feature type="transmembrane region" description="Helical" evidence="2">
    <location>
        <begin position="147"/>
        <end position="174"/>
    </location>
</feature>
<evidence type="ECO:0000259" key="3">
    <source>
        <dbReference type="Pfam" id="PF13828"/>
    </source>
</evidence>
<keyword evidence="5" id="KW-1185">Reference proteome</keyword>
<sequence>MSDPQPSNYPSDPSWQAPSPAGYPDPPQTPTYQQFEQPGQATEPVSPVTYPTSGDPATAVMPPGAVHYPVPGYPAPPGYPVPGYPFVAAPATNGMAIAALVVSIVGMLGICAYGLGGYLGIVGAILGHVSRKQIRERGEGGDGLAMAGLIVGWIAGGIAVLATIGFIILGIVVANQDSGSNY</sequence>
<comment type="caution">
    <text evidence="4">The sequence shown here is derived from an EMBL/GenBank/DDBJ whole genome shotgun (WGS) entry which is preliminary data.</text>
</comment>
<dbReference type="EMBL" id="JAZGQK010000011">
    <property type="protein sequence ID" value="MEE6259458.1"/>
    <property type="molecule type" value="Genomic_DNA"/>
</dbReference>
<keyword evidence="2" id="KW-0812">Transmembrane</keyword>
<feature type="transmembrane region" description="Helical" evidence="2">
    <location>
        <begin position="95"/>
        <end position="126"/>
    </location>
</feature>
<feature type="domain" description="DUF4190" evidence="3">
    <location>
        <begin position="95"/>
        <end position="161"/>
    </location>
</feature>